<keyword evidence="8" id="KW-1185">Reference proteome</keyword>
<dbReference type="Gene3D" id="3.30.200.20">
    <property type="entry name" value="Phosphorylase Kinase, domain 1"/>
    <property type="match status" value="1"/>
</dbReference>
<keyword evidence="2 4" id="KW-0547">Nucleotide-binding</keyword>
<keyword evidence="5" id="KW-0723">Serine/threonine-protein kinase</keyword>
<evidence type="ECO:0000313" key="7">
    <source>
        <dbReference type="EMBL" id="OAD79812.1"/>
    </source>
</evidence>
<dbReference type="EC" id="2.7.11.1" evidence="1"/>
<dbReference type="InterPro" id="IPR011009">
    <property type="entry name" value="Kinase-like_dom_sf"/>
</dbReference>
<dbReference type="Gene3D" id="1.10.510.10">
    <property type="entry name" value="Transferase(Phosphotransferase) domain 1"/>
    <property type="match status" value="1"/>
</dbReference>
<dbReference type="GO" id="GO:0004674">
    <property type="term" value="F:protein serine/threonine kinase activity"/>
    <property type="evidence" value="ECO:0007669"/>
    <property type="project" value="UniProtKB-KW"/>
</dbReference>
<accession>A0A162V443</accession>
<dbReference type="PROSITE" id="PS00108">
    <property type="entry name" value="PROTEIN_KINASE_ST"/>
    <property type="match status" value="1"/>
</dbReference>
<dbReference type="GO" id="GO:0005737">
    <property type="term" value="C:cytoplasm"/>
    <property type="evidence" value="ECO:0007669"/>
    <property type="project" value="TreeGrafter"/>
</dbReference>
<evidence type="ECO:0000256" key="4">
    <source>
        <dbReference type="PROSITE-ProRule" id="PRU10141"/>
    </source>
</evidence>
<dbReference type="InterPro" id="IPR050629">
    <property type="entry name" value="STE20/SPS1-PAK"/>
</dbReference>
<dbReference type="PROSITE" id="PS50011">
    <property type="entry name" value="PROTEIN_KINASE_DOM"/>
    <property type="match status" value="1"/>
</dbReference>
<keyword evidence="5" id="KW-0418">Kinase</keyword>
<keyword evidence="5" id="KW-0808">Transferase</keyword>
<dbReference type="AlphaFoldDB" id="A0A162V443"/>
<evidence type="ECO:0000256" key="2">
    <source>
        <dbReference type="ARBA" id="ARBA00022741"/>
    </source>
</evidence>
<comment type="similarity">
    <text evidence="5">Belongs to the protein kinase superfamily.</text>
</comment>
<feature type="domain" description="Protein kinase" evidence="6">
    <location>
        <begin position="7"/>
        <end position="273"/>
    </location>
</feature>
<dbReference type="PANTHER" id="PTHR48012:SF16">
    <property type="entry name" value="NON-SPECIFIC SERINE_THREONINE PROTEIN KINASE"/>
    <property type="match status" value="1"/>
</dbReference>
<evidence type="ECO:0000256" key="1">
    <source>
        <dbReference type="ARBA" id="ARBA00012513"/>
    </source>
</evidence>
<dbReference type="InParanoid" id="A0A162V443"/>
<keyword evidence="3 4" id="KW-0067">ATP-binding</keyword>
<evidence type="ECO:0000256" key="3">
    <source>
        <dbReference type="ARBA" id="ARBA00022840"/>
    </source>
</evidence>
<dbReference type="GO" id="GO:0005524">
    <property type="term" value="F:ATP binding"/>
    <property type="evidence" value="ECO:0007669"/>
    <property type="project" value="UniProtKB-UniRule"/>
</dbReference>
<dbReference type="OrthoDB" id="248923at2759"/>
<protein>
    <recommendedName>
        <fullName evidence="1">non-specific serine/threonine protein kinase</fullName>
        <ecNumber evidence="1">2.7.11.1</ecNumber>
    </recommendedName>
</protein>
<dbReference type="Pfam" id="PF00069">
    <property type="entry name" value="Pkinase"/>
    <property type="match status" value="1"/>
</dbReference>
<evidence type="ECO:0000313" key="8">
    <source>
        <dbReference type="Proteomes" id="UP000077315"/>
    </source>
</evidence>
<dbReference type="PROSITE" id="PS00107">
    <property type="entry name" value="PROTEIN_KINASE_ATP"/>
    <property type="match status" value="1"/>
</dbReference>
<evidence type="ECO:0000259" key="6">
    <source>
        <dbReference type="PROSITE" id="PS50011"/>
    </source>
</evidence>
<dbReference type="RefSeq" id="XP_018297852.1">
    <property type="nucleotide sequence ID" value="XM_018427943.1"/>
</dbReference>
<dbReference type="STRING" id="763407.A0A162V443"/>
<dbReference type="EMBL" id="KV440972">
    <property type="protein sequence ID" value="OAD79812.1"/>
    <property type="molecule type" value="Genomic_DNA"/>
</dbReference>
<reference evidence="8" key="1">
    <citation type="submission" date="2015-06" db="EMBL/GenBank/DDBJ databases">
        <title>Expansion of signal transduction pathways in fungi by whole-genome duplication.</title>
        <authorList>
            <consortium name="DOE Joint Genome Institute"/>
            <person name="Corrochano L.M."/>
            <person name="Kuo A."/>
            <person name="Marcet-Houben M."/>
            <person name="Polaino S."/>
            <person name="Salamov A."/>
            <person name="Villalobos J.M."/>
            <person name="Alvarez M.I."/>
            <person name="Avalos J."/>
            <person name="Benito E.P."/>
            <person name="Benoit I."/>
            <person name="Burger G."/>
            <person name="Camino L.P."/>
            <person name="Canovas D."/>
            <person name="Cerda-Olmedo E."/>
            <person name="Cheng J.-F."/>
            <person name="Dominguez A."/>
            <person name="Elias M."/>
            <person name="Eslava A.P."/>
            <person name="Glaser F."/>
            <person name="Grimwood J."/>
            <person name="Gutierrez G."/>
            <person name="Heitman J."/>
            <person name="Henrissat B."/>
            <person name="Iturriaga E.A."/>
            <person name="Lang B.F."/>
            <person name="Lavin J.L."/>
            <person name="Lee S."/>
            <person name="Li W."/>
            <person name="Lindquist E."/>
            <person name="Lopez-Garcia S."/>
            <person name="Luque E.M."/>
            <person name="Marcos A.T."/>
            <person name="Martin J."/>
            <person name="McCluskey K."/>
            <person name="Medina H.R."/>
            <person name="Miralles-Duran A."/>
            <person name="Miyazaki A."/>
            <person name="Munoz-Torres E."/>
            <person name="Oguiza J.A."/>
            <person name="Ohm R."/>
            <person name="Olmedo M."/>
            <person name="Orejas M."/>
            <person name="Ortiz-Castellanos L."/>
            <person name="Pisabarro A.G."/>
            <person name="Rodriguez-Romero J."/>
            <person name="Ruiz-Herrera J."/>
            <person name="Ruiz-Vazquez R."/>
            <person name="Sanz C."/>
            <person name="Schackwitz W."/>
            <person name="Schmutz J."/>
            <person name="Shahriari M."/>
            <person name="Shelest E."/>
            <person name="Silva-Franco F."/>
            <person name="Soanes D."/>
            <person name="Syed K."/>
            <person name="Tagua V.G."/>
            <person name="Talbot N.J."/>
            <person name="Thon M."/>
            <person name="De vries R.P."/>
            <person name="Wiebenga A."/>
            <person name="Yadav J.S."/>
            <person name="Braun E.L."/>
            <person name="Baker S."/>
            <person name="Garre V."/>
            <person name="Horwitz B."/>
            <person name="Torres-Martinez S."/>
            <person name="Idnurm A."/>
            <person name="Herrera-Estrella A."/>
            <person name="Gabaldon T."/>
            <person name="Grigoriev I.V."/>
        </authorList>
    </citation>
    <scope>NUCLEOTIDE SEQUENCE [LARGE SCALE GENOMIC DNA]</scope>
    <source>
        <strain evidence="8">NRRL 1555(-)</strain>
    </source>
</reference>
<gene>
    <name evidence="7" type="ORF">PHYBLDRAFT_106324</name>
</gene>
<feature type="binding site" evidence="4">
    <location>
        <position position="36"/>
    </location>
    <ligand>
        <name>ATP</name>
        <dbReference type="ChEBI" id="CHEBI:30616"/>
    </ligand>
</feature>
<dbReference type="InterPro" id="IPR008271">
    <property type="entry name" value="Ser/Thr_kinase_AS"/>
</dbReference>
<dbReference type="InterPro" id="IPR017441">
    <property type="entry name" value="Protein_kinase_ATP_BS"/>
</dbReference>
<dbReference type="GeneID" id="28988849"/>
<dbReference type="PANTHER" id="PTHR48012">
    <property type="entry name" value="STERILE20-LIKE KINASE, ISOFORM B-RELATED"/>
    <property type="match status" value="1"/>
</dbReference>
<organism evidence="7 8">
    <name type="scientific">Phycomyces blakesleeanus (strain ATCC 8743b / DSM 1359 / FGSC 10004 / NBRC 33097 / NRRL 1555)</name>
    <dbReference type="NCBI Taxonomy" id="763407"/>
    <lineage>
        <taxon>Eukaryota</taxon>
        <taxon>Fungi</taxon>
        <taxon>Fungi incertae sedis</taxon>
        <taxon>Mucoromycota</taxon>
        <taxon>Mucoromycotina</taxon>
        <taxon>Mucoromycetes</taxon>
        <taxon>Mucorales</taxon>
        <taxon>Phycomycetaceae</taxon>
        <taxon>Phycomyces</taxon>
    </lineage>
</organism>
<evidence type="ECO:0000256" key="5">
    <source>
        <dbReference type="RuleBase" id="RU000304"/>
    </source>
</evidence>
<dbReference type="Proteomes" id="UP000077315">
    <property type="component" value="Unassembled WGS sequence"/>
</dbReference>
<proteinExistence type="inferred from homology"/>
<sequence length="351" mass="39659">QNCSDMLIRINILGRGSSATVYSGYHLPTRATIAIKRIDLERLDINGTGTRLDALHKEIQIMSLCNHPHLLPIYQSFVSNSYLYIVMPLMSAGKFRETFKAKTAFINLYSRLIILKQVALGLDYLHTNHLIHRDVKAANLLLDWKTGYVSLADFGVRLSDPISHPKVSLRRSFVGTPCWMAPEILGCQAYGTSVDIWSLGITALELACGRAPFSEFDIRTIFACILHRPSPTLQSVDSKASFGDSFHDFVDQCLHKNPGQRTTAQEALSHKFLCHAEPPTHLADYLACYPKLNKNTSQTLFLHKQPLCDTLHTSMHENDDQSKKLQLYFCLWINWKTSNCISSYCLGLYAY</sequence>
<dbReference type="InterPro" id="IPR000719">
    <property type="entry name" value="Prot_kinase_dom"/>
</dbReference>
<dbReference type="SMART" id="SM00220">
    <property type="entry name" value="S_TKc"/>
    <property type="match status" value="1"/>
</dbReference>
<dbReference type="VEuPathDB" id="FungiDB:PHYBLDRAFT_106324"/>
<dbReference type="SUPFAM" id="SSF56112">
    <property type="entry name" value="Protein kinase-like (PK-like)"/>
    <property type="match status" value="1"/>
</dbReference>
<feature type="non-terminal residue" evidence="7">
    <location>
        <position position="1"/>
    </location>
</feature>
<name>A0A162V443_PHYB8</name>